<keyword evidence="5 8" id="KW-0521">NADP</keyword>
<proteinExistence type="inferred from homology"/>
<evidence type="ECO:0000256" key="8">
    <source>
        <dbReference type="PIRNR" id="PIRNR000194"/>
    </source>
</evidence>
<dbReference type="CDD" id="cd00209">
    <property type="entry name" value="DHFR"/>
    <property type="match status" value="1"/>
</dbReference>
<dbReference type="PRINTS" id="PR00070">
    <property type="entry name" value="DHFR"/>
</dbReference>
<evidence type="ECO:0000256" key="6">
    <source>
        <dbReference type="ARBA" id="ARBA00023002"/>
    </source>
</evidence>
<dbReference type="PANTHER" id="PTHR48069:SF3">
    <property type="entry name" value="DIHYDROFOLATE REDUCTASE"/>
    <property type="match status" value="1"/>
</dbReference>
<dbReference type="AlphaFoldDB" id="A0AAE4BUL6"/>
<feature type="domain" description="DHFR" evidence="9">
    <location>
        <begin position="8"/>
        <end position="168"/>
    </location>
</feature>
<dbReference type="EMBL" id="JAVDQD010000006">
    <property type="protein sequence ID" value="MDR6240912.1"/>
    <property type="molecule type" value="Genomic_DNA"/>
</dbReference>
<comment type="catalytic activity">
    <reaction evidence="8">
        <text>(6S)-5,6,7,8-tetrahydrofolate + NADP(+) = 7,8-dihydrofolate + NADPH + H(+)</text>
        <dbReference type="Rhea" id="RHEA:15009"/>
        <dbReference type="ChEBI" id="CHEBI:15378"/>
        <dbReference type="ChEBI" id="CHEBI:57451"/>
        <dbReference type="ChEBI" id="CHEBI:57453"/>
        <dbReference type="ChEBI" id="CHEBI:57783"/>
        <dbReference type="ChEBI" id="CHEBI:58349"/>
        <dbReference type="EC" id="1.5.1.3"/>
    </reaction>
</comment>
<name>A0AAE4BUL6_9BACT</name>
<evidence type="ECO:0000256" key="4">
    <source>
        <dbReference type="ARBA" id="ARBA00022563"/>
    </source>
</evidence>
<dbReference type="PANTHER" id="PTHR48069">
    <property type="entry name" value="DIHYDROFOLATE REDUCTASE"/>
    <property type="match status" value="1"/>
</dbReference>
<evidence type="ECO:0000256" key="1">
    <source>
        <dbReference type="ARBA" id="ARBA00004903"/>
    </source>
</evidence>
<dbReference type="GO" id="GO:0046654">
    <property type="term" value="P:tetrahydrofolate biosynthetic process"/>
    <property type="evidence" value="ECO:0007669"/>
    <property type="project" value="InterPro"/>
</dbReference>
<keyword evidence="11" id="KW-1185">Reference proteome</keyword>
<protein>
    <recommendedName>
        <fullName evidence="3 8">Dihydrofolate reductase</fullName>
        <ecNumber evidence="3 8">1.5.1.3</ecNumber>
    </recommendedName>
</protein>
<dbReference type="SUPFAM" id="SSF53597">
    <property type="entry name" value="Dihydrofolate reductase-like"/>
    <property type="match status" value="1"/>
</dbReference>
<evidence type="ECO:0000259" key="9">
    <source>
        <dbReference type="PROSITE" id="PS51330"/>
    </source>
</evidence>
<dbReference type="InterPro" id="IPR024072">
    <property type="entry name" value="DHFR-like_dom_sf"/>
</dbReference>
<dbReference type="PIRSF" id="PIRSF000194">
    <property type="entry name" value="DHFR"/>
    <property type="match status" value="1"/>
</dbReference>
<evidence type="ECO:0000256" key="2">
    <source>
        <dbReference type="ARBA" id="ARBA00009539"/>
    </source>
</evidence>
<keyword evidence="6 8" id="KW-0560">Oxidoreductase</keyword>
<dbReference type="GO" id="GO:0070401">
    <property type="term" value="F:NADP+ binding"/>
    <property type="evidence" value="ECO:0007669"/>
    <property type="project" value="UniProtKB-ARBA"/>
</dbReference>
<dbReference type="RefSeq" id="WP_309941280.1">
    <property type="nucleotide sequence ID" value="NZ_AP025305.1"/>
</dbReference>
<dbReference type="GO" id="GO:0004146">
    <property type="term" value="F:dihydrofolate reductase activity"/>
    <property type="evidence" value="ECO:0007669"/>
    <property type="project" value="UniProtKB-EC"/>
</dbReference>
<reference evidence="10" key="1">
    <citation type="submission" date="2023-07" db="EMBL/GenBank/DDBJ databases">
        <title>Genomic Encyclopedia of Type Strains, Phase IV (KMG-IV): sequencing the most valuable type-strain genomes for metagenomic binning, comparative biology and taxonomic classification.</title>
        <authorList>
            <person name="Goeker M."/>
        </authorList>
    </citation>
    <scope>NUCLEOTIDE SEQUENCE</scope>
    <source>
        <strain evidence="10">DSM 26174</strain>
    </source>
</reference>
<dbReference type="FunFam" id="3.40.430.10:FF:000001">
    <property type="entry name" value="Dihydrofolate reductase"/>
    <property type="match status" value="1"/>
</dbReference>
<evidence type="ECO:0000256" key="5">
    <source>
        <dbReference type="ARBA" id="ARBA00022857"/>
    </source>
</evidence>
<gene>
    <name evidence="10" type="ORF">HNQ88_003988</name>
</gene>
<dbReference type="Proteomes" id="UP001185092">
    <property type="component" value="Unassembled WGS sequence"/>
</dbReference>
<evidence type="ECO:0000313" key="11">
    <source>
        <dbReference type="Proteomes" id="UP001185092"/>
    </source>
</evidence>
<dbReference type="PROSITE" id="PS51330">
    <property type="entry name" value="DHFR_2"/>
    <property type="match status" value="1"/>
</dbReference>
<comment type="pathway">
    <text evidence="1 8">Cofactor biosynthesis; tetrahydrofolate biosynthesis; 5,6,7,8-tetrahydrofolate from 7,8-dihydrofolate: step 1/1.</text>
</comment>
<dbReference type="GO" id="GO:0005829">
    <property type="term" value="C:cytosol"/>
    <property type="evidence" value="ECO:0007669"/>
    <property type="project" value="TreeGrafter"/>
</dbReference>
<organism evidence="10 11">
    <name type="scientific">Aureibacter tunicatorum</name>
    <dbReference type="NCBI Taxonomy" id="866807"/>
    <lineage>
        <taxon>Bacteria</taxon>
        <taxon>Pseudomonadati</taxon>
        <taxon>Bacteroidota</taxon>
        <taxon>Cytophagia</taxon>
        <taxon>Cytophagales</taxon>
        <taxon>Persicobacteraceae</taxon>
        <taxon>Aureibacter</taxon>
    </lineage>
</organism>
<dbReference type="GO" id="GO:0006730">
    <property type="term" value="P:one-carbon metabolic process"/>
    <property type="evidence" value="ECO:0007669"/>
    <property type="project" value="UniProtKB-KW"/>
</dbReference>
<dbReference type="InterPro" id="IPR001796">
    <property type="entry name" value="DHFR_dom"/>
</dbReference>
<dbReference type="Pfam" id="PF00186">
    <property type="entry name" value="DHFR_1"/>
    <property type="match status" value="1"/>
</dbReference>
<evidence type="ECO:0000256" key="7">
    <source>
        <dbReference type="ARBA" id="ARBA00025067"/>
    </source>
</evidence>
<keyword evidence="4 8" id="KW-0554">One-carbon metabolism</keyword>
<sequence length="170" mass="19109">MRDLGKVDLKIVVAKASNNVIGKDNELIWHLPADLKHFKKVTMGGAMLMGRKTFESIGRPLPGRLNVVITRNEGFEAEGCIVVKSIDEGVKASQQQGYDDIYVIGGGNIYAQTLSKVNTIYLTEIDGNFEGDVYFPELELSEWNIEEREDFQPDDKNKHAYSFLKLVRKG</sequence>
<evidence type="ECO:0000313" key="10">
    <source>
        <dbReference type="EMBL" id="MDR6240912.1"/>
    </source>
</evidence>
<dbReference type="EC" id="1.5.1.3" evidence="3 8"/>
<evidence type="ECO:0000256" key="3">
    <source>
        <dbReference type="ARBA" id="ARBA00012856"/>
    </source>
</evidence>
<dbReference type="GO" id="GO:0046452">
    <property type="term" value="P:dihydrofolate metabolic process"/>
    <property type="evidence" value="ECO:0007669"/>
    <property type="project" value="TreeGrafter"/>
</dbReference>
<dbReference type="InterPro" id="IPR012259">
    <property type="entry name" value="DHFR"/>
</dbReference>
<comment type="caution">
    <text evidence="10">The sequence shown here is derived from an EMBL/GenBank/DDBJ whole genome shotgun (WGS) entry which is preliminary data.</text>
</comment>
<accession>A0AAE4BUL6</accession>
<dbReference type="Gene3D" id="3.40.430.10">
    <property type="entry name" value="Dihydrofolate Reductase, subunit A"/>
    <property type="match status" value="1"/>
</dbReference>
<comment type="similarity">
    <text evidence="2 8">Belongs to the dihydrofolate reductase family.</text>
</comment>
<dbReference type="GO" id="GO:0046655">
    <property type="term" value="P:folic acid metabolic process"/>
    <property type="evidence" value="ECO:0007669"/>
    <property type="project" value="TreeGrafter"/>
</dbReference>
<comment type="function">
    <text evidence="7 8">Key enzyme in folate metabolism. Catalyzes an essential reaction for de novo glycine and purine synthesis, and for DNA precursor synthesis.</text>
</comment>